<evidence type="ECO:0000256" key="3">
    <source>
        <dbReference type="ARBA" id="ARBA00008343"/>
    </source>
</evidence>
<dbReference type="RefSeq" id="WP_021239745.1">
    <property type="nucleotide sequence ID" value="NZ_ATHO01000160.1"/>
</dbReference>
<accession>T0HR35</accession>
<keyword evidence="9" id="KW-0378">Hydrolase</keyword>
<organism evidence="16 17">
    <name type="scientific">Sphingobium quisquiliarum P25</name>
    <dbReference type="NCBI Taxonomy" id="1329909"/>
    <lineage>
        <taxon>Bacteria</taxon>
        <taxon>Pseudomonadati</taxon>
        <taxon>Pseudomonadota</taxon>
        <taxon>Alphaproteobacteria</taxon>
        <taxon>Sphingomonadales</taxon>
        <taxon>Sphingomonadaceae</taxon>
        <taxon>Sphingobium</taxon>
    </lineage>
</organism>
<evidence type="ECO:0000256" key="12">
    <source>
        <dbReference type="ARBA" id="ARBA00023204"/>
    </source>
</evidence>
<dbReference type="InterPro" id="IPR005760">
    <property type="entry name" value="A/G_AdeGlyc_MutY"/>
</dbReference>
<dbReference type="CDD" id="cd00056">
    <property type="entry name" value="ENDO3c"/>
    <property type="match status" value="1"/>
</dbReference>
<dbReference type="InterPro" id="IPR029119">
    <property type="entry name" value="MutY_C"/>
</dbReference>
<evidence type="ECO:0000313" key="17">
    <source>
        <dbReference type="Proteomes" id="UP000015525"/>
    </source>
</evidence>
<dbReference type="InterPro" id="IPR004036">
    <property type="entry name" value="Endonuclease-III-like_CS2"/>
</dbReference>
<evidence type="ECO:0000256" key="9">
    <source>
        <dbReference type="ARBA" id="ARBA00022801"/>
    </source>
</evidence>
<dbReference type="SUPFAM" id="SSF55811">
    <property type="entry name" value="Nudix"/>
    <property type="match status" value="1"/>
</dbReference>
<reference evidence="16 17" key="1">
    <citation type="journal article" date="2013" name="Genome Announc.">
        <title>Draft Genome Sequence of Sphingobium quisquiliarum Strain P25T, a Novel Hexachlorocyclohexane (HCH)-Degrading Bacterium Isolated from an HCH Dumpsite.</title>
        <authorList>
            <person name="Kumar Singh A."/>
            <person name="Sangwan N."/>
            <person name="Sharma A."/>
            <person name="Gupta V."/>
            <person name="Khurana J.P."/>
            <person name="Lal R."/>
        </authorList>
    </citation>
    <scope>NUCLEOTIDE SEQUENCE [LARGE SCALE GENOMIC DNA]</scope>
    <source>
        <strain evidence="16 17">P25</strain>
    </source>
</reference>
<evidence type="ECO:0000313" key="16">
    <source>
        <dbReference type="EMBL" id="EQB00004.1"/>
    </source>
</evidence>
<dbReference type="PROSITE" id="PS00764">
    <property type="entry name" value="ENDONUCLEASE_III_1"/>
    <property type="match status" value="1"/>
</dbReference>
<keyword evidence="11" id="KW-0411">Iron-sulfur</keyword>
<dbReference type="GO" id="GO:0006284">
    <property type="term" value="P:base-excision repair"/>
    <property type="evidence" value="ECO:0007669"/>
    <property type="project" value="UniProtKB-UniRule"/>
</dbReference>
<comment type="catalytic activity">
    <reaction evidence="1 14">
        <text>Hydrolyzes free adenine bases from 7,8-dihydro-8-oxoguanine:adenine mismatched double-stranded DNA, leaving an apurinic site.</text>
        <dbReference type="EC" id="3.2.2.31"/>
    </reaction>
</comment>
<dbReference type="InterPro" id="IPR044298">
    <property type="entry name" value="MIG/MutY"/>
</dbReference>
<dbReference type="InterPro" id="IPR003651">
    <property type="entry name" value="Endonuclease3_FeS-loop_motif"/>
</dbReference>
<evidence type="ECO:0000256" key="13">
    <source>
        <dbReference type="ARBA" id="ARBA00023295"/>
    </source>
</evidence>
<dbReference type="EMBL" id="ATHO01000160">
    <property type="protein sequence ID" value="EQB00004.1"/>
    <property type="molecule type" value="Genomic_DNA"/>
</dbReference>
<comment type="similarity">
    <text evidence="3 14">Belongs to the Nth/MutY family.</text>
</comment>
<dbReference type="Gene3D" id="3.90.79.10">
    <property type="entry name" value="Nucleoside Triphosphate Pyrophosphohydrolase"/>
    <property type="match status" value="1"/>
</dbReference>
<dbReference type="NCBIfam" id="TIGR01084">
    <property type="entry name" value="mutY"/>
    <property type="match status" value="1"/>
</dbReference>
<feature type="domain" description="HhH-GPD" evidence="15">
    <location>
        <begin position="47"/>
        <end position="196"/>
    </location>
</feature>
<name>T0HR35_9SPHN</name>
<evidence type="ECO:0000256" key="6">
    <source>
        <dbReference type="ARBA" id="ARBA00022485"/>
    </source>
</evidence>
<evidence type="ECO:0000256" key="8">
    <source>
        <dbReference type="ARBA" id="ARBA00022763"/>
    </source>
</evidence>
<dbReference type="GO" id="GO:0006298">
    <property type="term" value="P:mismatch repair"/>
    <property type="evidence" value="ECO:0007669"/>
    <property type="project" value="TreeGrafter"/>
</dbReference>
<dbReference type="InterPro" id="IPR023170">
    <property type="entry name" value="HhH_base_excis_C"/>
</dbReference>
<dbReference type="PANTHER" id="PTHR42944:SF1">
    <property type="entry name" value="ADENINE DNA GLYCOSYLASE"/>
    <property type="match status" value="1"/>
</dbReference>
<dbReference type="GO" id="GO:0032357">
    <property type="term" value="F:oxidized purine DNA binding"/>
    <property type="evidence" value="ECO:0007669"/>
    <property type="project" value="TreeGrafter"/>
</dbReference>
<protein>
    <recommendedName>
        <fullName evidence="5 14">Adenine DNA glycosylase</fullName>
        <ecNumber evidence="4 14">3.2.2.31</ecNumber>
    </recommendedName>
</protein>
<comment type="caution">
    <text evidence="16">The sequence shown here is derived from an EMBL/GenBank/DDBJ whole genome shotgun (WGS) entry which is preliminary data.</text>
</comment>
<evidence type="ECO:0000256" key="4">
    <source>
        <dbReference type="ARBA" id="ARBA00012045"/>
    </source>
</evidence>
<keyword evidence="12" id="KW-0234">DNA repair</keyword>
<proteinExistence type="inferred from homology"/>
<keyword evidence="10 14" id="KW-0408">Iron</keyword>
<dbReference type="InterPro" id="IPR003265">
    <property type="entry name" value="HhH-GPD_domain"/>
</dbReference>
<evidence type="ECO:0000256" key="10">
    <source>
        <dbReference type="ARBA" id="ARBA00023004"/>
    </source>
</evidence>
<evidence type="ECO:0000256" key="5">
    <source>
        <dbReference type="ARBA" id="ARBA00022023"/>
    </source>
</evidence>
<keyword evidence="17" id="KW-1185">Reference proteome</keyword>
<dbReference type="Pfam" id="PF00730">
    <property type="entry name" value="HhH-GPD"/>
    <property type="match status" value="1"/>
</dbReference>
<dbReference type="SMART" id="SM00525">
    <property type="entry name" value="FES"/>
    <property type="match status" value="1"/>
</dbReference>
<dbReference type="GO" id="GO:0046872">
    <property type="term" value="F:metal ion binding"/>
    <property type="evidence" value="ECO:0007669"/>
    <property type="project" value="UniProtKB-UniRule"/>
</dbReference>
<dbReference type="InterPro" id="IPR000445">
    <property type="entry name" value="HhH_motif"/>
</dbReference>
<dbReference type="Pfam" id="PF10576">
    <property type="entry name" value="EndIII_4Fe-2S"/>
    <property type="match status" value="1"/>
</dbReference>
<keyword evidence="8 14" id="KW-0227">DNA damage</keyword>
<dbReference type="InterPro" id="IPR004035">
    <property type="entry name" value="Endouclease-III_FeS-bd_BS"/>
</dbReference>
<dbReference type="AlphaFoldDB" id="T0HR35"/>
<dbReference type="FunFam" id="1.10.340.30:FF:000002">
    <property type="entry name" value="Adenine DNA glycosylase"/>
    <property type="match status" value="1"/>
</dbReference>
<keyword evidence="13 14" id="KW-0326">Glycosidase</keyword>
<dbReference type="Pfam" id="PF14815">
    <property type="entry name" value="NUDIX_4"/>
    <property type="match status" value="1"/>
</dbReference>
<evidence type="ECO:0000256" key="14">
    <source>
        <dbReference type="RuleBase" id="RU365096"/>
    </source>
</evidence>
<dbReference type="EC" id="3.2.2.31" evidence="4 14"/>
<dbReference type="Gene3D" id="1.10.1670.10">
    <property type="entry name" value="Helix-hairpin-Helix base-excision DNA repair enzymes (C-terminal)"/>
    <property type="match status" value="1"/>
</dbReference>
<dbReference type="PATRIC" id="fig|1329909.3.peg.3588"/>
<keyword evidence="7" id="KW-0479">Metal-binding</keyword>
<dbReference type="GO" id="GO:0035485">
    <property type="term" value="F:adenine/guanine mispair binding"/>
    <property type="evidence" value="ECO:0007669"/>
    <property type="project" value="TreeGrafter"/>
</dbReference>
<evidence type="ECO:0000256" key="1">
    <source>
        <dbReference type="ARBA" id="ARBA00000843"/>
    </source>
</evidence>
<dbReference type="SUPFAM" id="SSF48150">
    <property type="entry name" value="DNA-glycosylase"/>
    <property type="match status" value="1"/>
</dbReference>
<keyword evidence="6" id="KW-0004">4Fe-4S</keyword>
<evidence type="ECO:0000256" key="2">
    <source>
        <dbReference type="ARBA" id="ARBA00002933"/>
    </source>
</evidence>
<gene>
    <name evidence="16" type="ORF">L288_18665</name>
</gene>
<dbReference type="CDD" id="cd03431">
    <property type="entry name" value="NUDIX_DNA_Glycosylase_C-MutY"/>
    <property type="match status" value="1"/>
</dbReference>
<dbReference type="PANTHER" id="PTHR42944">
    <property type="entry name" value="ADENINE DNA GLYCOSYLASE"/>
    <property type="match status" value="1"/>
</dbReference>
<comment type="cofactor">
    <cofactor evidence="14">
        <name>[4Fe-4S] cluster</name>
        <dbReference type="ChEBI" id="CHEBI:49883"/>
    </cofactor>
    <text evidence="14">Binds 1 [4Fe-4S] cluster.</text>
</comment>
<dbReference type="GO" id="GO:0051539">
    <property type="term" value="F:4 iron, 4 sulfur cluster binding"/>
    <property type="evidence" value="ECO:0007669"/>
    <property type="project" value="UniProtKB-UniRule"/>
</dbReference>
<dbReference type="Pfam" id="PF00633">
    <property type="entry name" value="HHH"/>
    <property type="match status" value="1"/>
</dbReference>
<dbReference type="InterPro" id="IPR015797">
    <property type="entry name" value="NUDIX_hydrolase-like_dom_sf"/>
</dbReference>
<evidence type="ECO:0000256" key="7">
    <source>
        <dbReference type="ARBA" id="ARBA00022723"/>
    </source>
</evidence>
<dbReference type="InterPro" id="IPR011257">
    <property type="entry name" value="DNA_glycosylase"/>
</dbReference>
<dbReference type="Proteomes" id="UP000015525">
    <property type="component" value="Unassembled WGS sequence"/>
</dbReference>
<comment type="function">
    <text evidence="2">Adenine glycosylase active on G-A mispairs. MutY also corrects error-prone DNA synthesis past GO lesions which are due to the oxidatively damaged form of guanine: 7,8-dihydro-8-oxoguanine (8-oxo-dGTP).</text>
</comment>
<dbReference type="Gene3D" id="1.10.340.30">
    <property type="entry name" value="Hypothetical protein, domain 2"/>
    <property type="match status" value="1"/>
</dbReference>
<evidence type="ECO:0000256" key="11">
    <source>
        <dbReference type="ARBA" id="ARBA00023014"/>
    </source>
</evidence>
<dbReference type="GO" id="GO:0000701">
    <property type="term" value="F:purine-specific mismatch base pair DNA N-glycosylase activity"/>
    <property type="evidence" value="ECO:0007669"/>
    <property type="project" value="UniProtKB-EC"/>
</dbReference>
<evidence type="ECO:0000259" key="15">
    <source>
        <dbReference type="SMART" id="SM00478"/>
    </source>
</evidence>
<sequence length="354" mass="38361">MRVEGTHTKIASDLLAHYDVHARRLPWRAPPGSNAADPYRVWLSEVMLQQTTVAAVIPYFHAFTDRWPTVDALAGAQDADVMAAWAGLGYYARARNLLACARAVAGDLGGAFPASEERLRALPGIGDYTAAAVAAIAFGQRAVVVDANVERVVARLFAIETPLPAARPEIRAAADRITPDSRAGDFAQAMMDLGATICTPRNPACGICPLRDDCAAFRTADPAAFPVRLAKKAKPHRTGHGWWMERADGHVWLVRRPGKGLLGGMRALPSSDWSAAPDPAPPLEARWTTLADPVAHVFTHFSLSLTIHVAHLPPDVTPPGEGEWWPLERLEEAGFPTLFRRAAQAAMKESRYHA</sequence>
<dbReference type="PROSITE" id="PS01155">
    <property type="entry name" value="ENDONUCLEASE_III_2"/>
    <property type="match status" value="1"/>
</dbReference>
<dbReference type="SMART" id="SM00478">
    <property type="entry name" value="ENDO3c"/>
    <property type="match status" value="1"/>
</dbReference>
<dbReference type="GO" id="GO:0034039">
    <property type="term" value="F:8-oxo-7,8-dihydroguanine DNA N-glycosylase activity"/>
    <property type="evidence" value="ECO:0007669"/>
    <property type="project" value="TreeGrafter"/>
</dbReference>